<dbReference type="PANTHER" id="PTHR36454:SF1">
    <property type="entry name" value="DUF1015 DOMAIN-CONTAINING PROTEIN"/>
    <property type="match status" value="1"/>
</dbReference>
<dbReference type="InterPro" id="IPR008323">
    <property type="entry name" value="UCP033563"/>
</dbReference>
<name>A0A7V3PUI7_UNCW3</name>
<protein>
    <submittedName>
        <fullName evidence="1">DUF1015 domain-containing protein</fullName>
    </submittedName>
</protein>
<sequence length="438" mass="51014">MPKKSVMHSRGELMADVRPFPAIRYNPEKIKDLNLVITQPYDKITPEMQKNYLNRHPFNFVRLILPDEQNPYESSARTCDQWLKQQILIQDSFPAFYILEEQFTINNKTLKRRGFIGAIRVEEFEKGTVLPHEFTHSGPKADRLNLLRTTQKDYEQIFLLYPDEQGEIDPLLQTETDPLLNVTDDYGVIHKLWRIDEPTRVRTIHEALTTRVFLIADGHHRYETALNYRQEIEKKGTPTPNAALRFKTAAFFKITDPGLIIFPTHRLLKGTGINYNEAQQRLAEYFLVKPVADDNAQAELDAHKDRHAYVLYYGTGKSYLLILKSSEIAFEILKDKSPEYRELDVALLHALVIDRVFGIKPEQVEGRIGYERYWQDTINRVNSGEYELALLLNPTRPEQVQALARKMERMPQKSTDFYPKLVSGLVFMDVSENRMLNI</sequence>
<organism evidence="1">
    <name type="scientific">candidate division WOR-3 bacterium</name>
    <dbReference type="NCBI Taxonomy" id="2052148"/>
    <lineage>
        <taxon>Bacteria</taxon>
        <taxon>Bacteria division WOR-3</taxon>
    </lineage>
</organism>
<evidence type="ECO:0000313" key="1">
    <source>
        <dbReference type="EMBL" id="HGD13588.1"/>
    </source>
</evidence>
<dbReference type="PANTHER" id="PTHR36454">
    <property type="entry name" value="LMO2823 PROTEIN"/>
    <property type="match status" value="1"/>
</dbReference>
<dbReference type="PIRSF" id="PIRSF033563">
    <property type="entry name" value="UCP033563"/>
    <property type="match status" value="1"/>
</dbReference>
<gene>
    <name evidence="1" type="ORF">ENX16_05885</name>
</gene>
<dbReference type="AlphaFoldDB" id="A0A7V3PUI7"/>
<proteinExistence type="predicted"/>
<dbReference type="Pfam" id="PF06245">
    <property type="entry name" value="DUF1015"/>
    <property type="match status" value="1"/>
</dbReference>
<dbReference type="EMBL" id="DTMZ01000142">
    <property type="protein sequence ID" value="HGD13588.1"/>
    <property type="molecule type" value="Genomic_DNA"/>
</dbReference>
<comment type="caution">
    <text evidence="1">The sequence shown here is derived from an EMBL/GenBank/DDBJ whole genome shotgun (WGS) entry which is preliminary data.</text>
</comment>
<reference evidence="1" key="1">
    <citation type="journal article" date="2020" name="mSystems">
        <title>Genome- and Community-Level Interaction Insights into Carbon Utilization and Element Cycling Functions of Hydrothermarchaeota in Hydrothermal Sediment.</title>
        <authorList>
            <person name="Zhou Z."/>
            <person name="Liu Y."/>
            <person name="Xu W."/>
            <person name="Pan J."/>
            <person name="Luo Z.H."/>
            <person name="Li M."/>
        </authorList>
    </citation>
    <scope>NUCLEOTIDE SEQUENCE [LARGE SCALE GENOMIC DNA]</scope>
    <source>
        <strain evidence="1">SpSt-914</strain>
    </source>
</reference>
<accession>A0A7V3PUI7</accession>